<dbReference type="InterPro" id="IPR052779">
    <property type="entry name" value="WDR62"/>
</dbReference>
<evidence type="ECO:0000256" key="2">
    <source>
        <dbReference type="SAM" id="MobiDB-lite"/>
    </source>
</evidence>
<accession>A0A2I2G4K7</accession>
<dbReference type="PROSITE" id="PS50082">
    <property type="entry name" value="WD_REPEATS_2"/>
    <property type="match status" value="1"/>
</dbReference>
<dbReference type="Proteomes" id="UP000234275">
    <property type="component" value="Unassembled WGS sequence"/>
</dbReference>
<dbReference type="OrthoDB" id="6252103at2759"/>
<proteinExistence type="predicted"/>
<dbReference type="Pfam" id="PF00400">
    <property type="entry name" value="WD40"/>
    <property type="match status" value="3"/>
</dbReference>
<feature type="compositionally biased region" description="Basic and acidic residues" evidence="2">
    <location>
        <begin position="1021"/>
        <end position="1036"/>
    </location>
</feature>
<feature type="compositionally biased region" description="Low complexity" evidence="2">
    <location>
        <begin position="870"/>
        <end position="881"/>
    </location>
</feature>
<dbReference type="SMART" id="SM00320">
    <property type="entry name" value="WD40"/>
    <property type="match status" value="8"/>
</dbReference>
<feature type="compositionally biased region" description="Polar residues" evidence="2">
    <location>
        <begin position="923"/>
        <end position="935"/>
    </location>
</feature>
<reference evidence="3 4" key="1">
    <citation type="submission" date="2016-12" db="EMBL/GenBank/DDBJ databases">
        <title>The genomes of Aspergillus section Nigri reveals drivers in fungal speciation.</title>
        <authorList>
            <consortium name="DOE Joint Genome Institute"/>
            <person name="Vesth T.C."/>
            <person name="Nybo J."/>
            <person name="Theobald S."/>
            <person name="Brandl J."/>
            <person name="Frisvad J.C."/>
            <person name="Nielsen K.F."/>
            <person name="Lyhne E.K."/>
            <person name="Kogle M.E."/>
            <person name="Kuo A."/>
            <person name="Riley R."/>
            <person name="Clum A."/>
            <person name="Nolan M."/>
            <person name="Lipzen A."/>
            <person name="Salamov A."/>
            <person name="Henrissat B."/>
            <person name="Wiebenga A."/>
            <person name="De Vries R.P."/>
            <person name="Grigoriev I.V."/>
            <person name="Mortensen U.H."/>
            <person name="Andersen M.R."/>
            <person name="Baker S.E."/>
        </authorList>
    </citation>
    <scope>NUCLEOTIDE SEQUENCE [LARGE SCALE GENOMIC DNA]</scope>
    <source>
        <strain evidence="3 4">IBT 23096</strain>
    </source>
</reference>
<protein>
    <submittedName>
        <fullName evidence="3">Uncharacterized protein</fullName>
    </submittedName>
</protein>
<organism evidence="3 4">
    <name type="scientific">Aspergillus steynii IBT 23096</name>
    <dbReference type="NCBI Taxonomy" id="1392250"/>
    <lineage>
        <taxon>Eukaryota</taxon>
        <taxon>Fungi</taxon>
        <taxon>Dikarya</taxon>
        <taxon>Ascomycota</taxon>
        <taxon>Pezizomycotina</taxon>
        <taxon>Eurotiomycetes</taxon>
        <taxon>Eurotiomycetidae</taxon>
        <taxon>Eurotiales</taxon>
        <taxon>Aspergillaceae</taxon>
        <taxon>Aspergillus</taxon>
        <taxon>Aspergillus subgen. Circumdati</taxon>
    </lineage>
</organism>
<dbReference type="VEuPathDB" id="FungiDB:P170DRAFT_447702"/>
<gene>
    <name evidence="3" type="ORF">P170DRAFT_447702</name>
</gene>
<evidence type="ECO:0000256" key="1">
    <source>
        <dbReference type="PROSITE-ProRule" id="PRU00221"/>
    </source>
</evidence>
<dbReference type="PANTHER" id="PTHR45589">
    <property type="entry name" value="WD REPEAT DOMAIN 62, ISOFORM G"/>
    <property type="match status" value="1"/>
</dbReference>
<dbReference type="RefSeq" id="XP_024703114.1">
    <property type="nucleotide sequence ID" value="XM_024850906.1"/>
</dbReference>
<dbReference type="InterPro" id="IPR015943">
    <property type="entry name" value="WD40/YVTN_repeat-like_dom_sf"/>
</dbReference>
<sequence>MAYNALNVKNKSAGPGSSLRVTPSNSPNLRPPPRTPNKSPLHQGTLSLQTVIGTTTTTPNGFSSHDQSRSFAFCAGSAAVLAEVDEEGEVNQRFFRARPSVPSINPATSFYNQSTPPTTPDTRAKPLSSLKSAPNANVHNGSPSSELAESTAPRPWSSRERVKAVTGVSISPNGRLLAVGETGYSPRVLIFSTANDAPSDVPLSIMNDHTFGVRSLAFSSNSLHLATLGDANDGFLFVWSINPKNGAAQLHSTNKCTAHIRDMCWMGQTLITAGVRHVKIWRLADARPGSPSPNVTPKALAGRNCLLGALAESTFTSVASVSDTGAVVGTDKGSLCFIDDHAGAQKLTLVQHMGFGITSLAVDSDRSCIWIGGRDGQIQSVPLSMVENSLPPPSPTHSESSFLTECHHKKPAISCMGYLTSHLVTLDVTRAIHVYPVDALSDNDDLDHMANSIPGYRDAVMGVRSLQSPNHPDVDFFTWSSRGTVDFWDTRGRNQMTQTVPLEASGIGEESSNELKVLRTTENTDLFVAGDKFGVLRTMDGKTWRCTNEARAHGGEITDIALHPAFGSCLVASCGRDRMVQLFQKSDEDFQLIQTMDDHVGAVNQLLFINDGELLLSGSADRTIRVRNRVTREDNGATAIAYLVSKVITLKASPVSMALSPEDANILVVSTIDRCVQQYDISTGRLLHSFRSADSDSSDTVIMGALTVTEEVPGQSPKLLVGMSGTDKSIRLYDIERGALLTGEFGHTEGVSDICVLERESCSPDQPAIRTIISSGIDGIVMIWDVSVQPLQSQDRTDEDVPSKEPSVSNPPLRKLLSRSELAGFNRPENLPGTPTPVREHSPPLARKPSKLSLAPPSGKHYHSLPTTPPYTSSNRSSTSSHRFEKQHRSPSPSSPRSALGRKSKHTNIAARHSPRELRARPRSSNRSDFGNLDTSTDQVCRTLRAYRKKLNGSTDSLYSQKELERELNLTLRILASRTKACDSADAETDSSGKENEKLAVPTPNRPARRMPSTPNLGQRESQKVLRSHSFDSKAV</sequence>
<feature type="compositionally biased region" description="Polar residues" evidence="2">
    <location>
        <begin position="102"/>
        <end position="116"/>
    </location>
</feature>
<dbReference type="SUPFAM" id="SSF50978">
    <property type="entry name" value="WD40 repeat-like"/>
    <property type="match status" value="2"/>
</dbReference>
<dbReference type="Gene3D" id="2.130.10.10">
    <property type="entry name" value="YVTN repeat-like/Quinoprotein amine dehydrogenase"/>
    <property type="match status" value="3"/>
</dbReference>
<feature type="region of interest" description="Disordered" evidence="2">
    <location>
        <begin position="791"/>
        <end position="935"/>
    </location>
</feature>
<feature type="region of interest" description="Disordered" evidence="2">
    <location>
        <begin position="1"/>
        <end position="42"/>
    </location>
</feature>
<dbReference type="InterPro" id="IPR036322">
    <property type="entry name" value="WD40_repeat_dom_sf"/>
</dbReference>
<dbReference type="GeneID" id="36558605"/>
<keyword evidence="4" id="KW-1185">Reference proteome</keyword>
<comment type="caution">
    <text evidence="3">The sequence shown here is derived from an EMBL/GenBank/DDBJ whole genome shotgun (WGS) entry which is preliminary data.</text>
</comment>
<feature type="repeat" description="WD" evidence="1">
    <location>
        <begin position="596"/>
        <end position="626"/>
    </location>
</feature>
<feature type="region of interest" description="Disordered" evidence="2">
    <location>
        <begin position="980"/>
        <end position="1036"/>
    </location>
</feature>
<keyword evidence="1" id="KW-0853">WD repeat</keyword>
<dbReference type="EMBL" id="MSFO01000005">
    <property type="protein sequence ID" value="PLB47812.1"/>
    <property type="molecule type" value="Genomic_DNA"/>
</dbReference>
<name>A0A2I2G4K7_9EURO</name>
<feature type="compositionally biased region" description="Polar residues" evidence="2">
    <location>
        <begin position="129"/>
        <end position="148"/>
    </location>
</feature>
<dbReference type="InterPro" id="IPR001680">
    <property type="entry name" value="WD40_rpt"/>
</dbReference>
<dbReference type="STRING" id="1392250.A0A2I2G4K7"/>
<dbReference type="PANTHER" id="PTHR45589:SF1">
    <property type="entry name" value="WD REPEAT DOMAIN 62, ISOFORM G"/>
    <property type="match status" value="1"/>
</dbReference>
<evidence type="ECO:0000313" key="4">
    <source>
        <dbReference type="Proteomes" id="UP000234275"/>
    </source>
</evidence>
<feature type="region of interest" description="Disordered" evidence="2">
    <location>
        <begin position="101"/>
        <end position="159"/>
    </location>
</feature>
<dbReference type="AlphaFoldDB" id="A0A2I2G4K7"/>
<evidence type="ECO:0000313" key="3">
    <source>
        <dbReference type="EMBL" id="PLB47812.1"/>
    </source>
</evidence>